<feature type="repeat" description="WD" evidence="5">
    <location>
        <begin position="503"/>
        <end position="544"/>
    </location>
</feature>
<sequence length="793" mass="89262">MQRRLDSLKLLHSVEAIYTGGTIQWSSDGKALFSSCGNHIKVSCIENKEQSYKIGDEDDPLRASTFLLNEKCGSIIVAYTNGLLRIYRIPLSKIVFEETNLEILRQWKSTHTAPVLIMKFSEDNTLLATGSADFSVKIWNIEERSCVGSLKGVSAVSAVQFLPDSRVIVGYADGKASLFNLNSAKKLAFQWNNHISQIVNIIVRQLPEVILLSRDQTFSIINIDTYQKISVLPLFEPIESAVIASELLFTVGEEGVLKCWNLDNAKLLKSANISRSRIDIILYNSTCEKFLLATSDYNVFLVDRKTFKIDRQFVGFNEEIFDICFIGPKSEYLVVATNSADLRLYDTRTWSCHLITGHMDSVLSLSNLSCDPEVFASSSKDNTFIIWHVSLNSDEKNVKKIAVATGHTNDVTRIRCSNSSKHHFIVSVSNDTTIKLWPVKNLKEREEDIKLESSATLVAHAKDITCLDISLNDRLCVTGSMDKTAKLWHIDTTKMHFTIGGALNGHRRGVCDARFSSNTQTVVTCSGDCLIRIFSLPSRDCIATLAGHPSAVLNGILVNNGKQIVSGDSGGLLKIWDISANECVATLEAHDEKIWALQVTDNENRFVTASSDGRIRIWEDISERKREEEEQSRSEKARNEQVMTNLMQQNRYAEALAFSLTLSRPYACFQIVQKMVELDSDDFKDAIEKLGSEELIMLLNFAAQWNTNSRTADVAQRVLYCVLHSYSPEDLLKLPNFASVVEAYIPYTSRQYHIVRNKSYCIRIFRHFDRLTRAKQNAAFLNYTVAQMTLSDS</sequence>
<keyword evidence="8" id="KW-1185">Reference proteome</keyword>
<dbReference type="Pfam" id="PF00400">
    <property type="entry name" value="WD40"/>
    <property type="match status" value="8"/>
</dbReference>
<dbReference type="PROSITE" id="PS50294">
    <property type="entry name" value="WD_REPEATS_REGION"/>
    <property type="match status" value="3"/>
</dbReference>
<feature type="repeat" description="WD" evidence="5">
    <location>
        <begin position="587"/>
        <end position="619"/>
    </location>
</feature>
<protein>
    <submittedName>
        <fullName evidence="9">WD_REPEATS_REGION domain-containing protein</fullName>
    </submittedName>
</protein>
<dbReference type="Gene3D" id="2.130.10.10">
    <property type="entry name" value="YVTN repeat-like/Quinoprotein amine dehydrogenase"/>
    <property type="match status" value="3"/>
</dbReference>
<evidence type="ECO:0000256" key="5">
    <source>
        <dbReference type="PROSITE-ProRule" id="PRU00221"/>
    </source>
</evidence>
<dbReference type="GO" id="GO:0034511">
    <property type="term" value="F:U3 snoRNA binding"/>
    <property type="evidence" value="ECO:0007669"/>
    <property type="project" value="TreeGrafter"/>
</dbReference>
<keyword evidence="4" id="KW-0539">Nucleus</keyword>
<feature type="domain" description="U3 small nucleolar RNA-associated protein 13 C-terminal" evidence="6">
    <location>
        <begin position="640"/>
        <end position="753"/>
    </location>
</feature>
<gene>
    <name evidence="7" type="ORF">TCLT_LOCUS10347</name>
</gene>
<dbReference type="PROSITE" id="PS00678">
    <property type="entry name" value="WD_REPEATS_1"/>
    <property type="match status" value="1"/>
</dbReference>
<evidence type="ECO:0000313" key="8">
    <source>
        <dbReference type="Proteomes" id="UP000276776"/>
    </source>
</evidence>
<keyword evidence="3" id="KW-0677">Repeat</keyword>
<dbReference type="SUPFAM" id="SSF50978">
    <property type="entry name" value="WD40 repeat-like"/>
    <property type="match status" value="2"/>
</dbReference>
<evidence type="ECO:0000259" key="6">
    <source>
        <dbReference type="Pfam" id="PF08625"/>
    </source>
</evidence>
<dbReference type="CDD" id="cd00200">
    <property type="entry name" value="WD40"/>
    <property type="match status" value="1"/>
</dbReference>
<dbReference type="GO" id="GO:0030686">
    <property type="term" value="C:90S preribosome"/>
    <property type="evidence" value="ECO:0007669"/>
    <property type="project" value="TreeGrafter"/>
</dbReference>
<dbReference type="Pfam" id="PF08625">
    <property type="entry name" value="Utp13"/>
    <property type="match status" value="1"/>
</dbReference>
<dbReference type="GO" id="GO:0000480">
    <property type="term" value="P:endonucleolytic cleavage in 5'-ETS of tricistronic rRNA transcript (SSU-rRNA, 5.8S rRNA, LSU-rRNA)"/>
    <property type="evidence" value="ECO:0007669"/>
    <property type="project" value="TreeGrafter"/>
</dbReference>
<dbReference type="GO" id="GO:0000472">
    <property type="term" value="P:endonucleolytic cleavage to generate mature 5'-end of SSU-rRNA from (SSU-rRNA, 5.8S rRNA, LSU-rRNA)"/>
    <property type="evidence" value="ECO:0007669"/>
    <property type="project" value="TreeGrafter"/>
</dbReference>
<reference evidence="7 8" key="2">
    <citation type="submission" date="2018-11" db="EMBL/GenBank/DDBJ databases">
        <authorList>
            <consortium name="Pathogen Informatics"/>
        </authorList>
    </citation>
    <scope>NUCLEOTIDE SEQUENCE [LARGE SCALE GENOMIC DNA]</scope>
</reference>
<name>A0A0N5DAZ6_THECL</name>
<evidence type="ECO:0000256" key="4">
    <source>
        <dbReference type="ARBA" id="ARBA00023242"/>
    </source>
</evidence>
<comment type="subcellular location">
    <subcellularLocation>
        <location evidence="1">Nucleus</location>
        <location evidence="1">Nucleolus</location>
    </subcellularLocation>
</comment>
<dbReference type="InterPro" id="IPR019775">
    <property type="entry name" value="WD40_repeat_CS"/>
</dbReference>
<feature type="repeat" description="WD" evidence="5">
    <location>
        <begin position="545"/>
        <end position="586"/>
    </location>
</feature>
<dbReference type="InterPro" id="IPR036322">
    <property type="entry name" value="WD40_repeat_dom_sf"/>
</dbReference>
<dbReference type="InterPro" id="IPR015943">
    <property type="entry name" value="WD40/YVTN_repeat-like_dom_sf"/>
</dbReference>
<dbReference type="PRINTS" id="PR00320">
    <property type="entry name" value="GPROTEINBRPT"/>
</dbReference>
<feature type="repeat" description="WD" evidence="5">
    <location>
        <begin position="404"/>
        <end position="447"/>
    </location>
</feature>
<dbReference type="InterPro" id="IPR001680">
    <property type="entry name" value="WD40_rpt"/>
</dbReference>
<dbReference type="OrthoDB" id="5414888at2759"/>
<organism evidence="9">
    <name type="scientific">Thelazia callipaeda</name>
    <name type="common">Oriental eyeworm</name>
    <name type="synonym">Parasitic nematode</name>
    <dbReference type="NCBI Taxonomy" id="103827"/>
    <lineage>
        <taxon>Eukaryota</taxon>
        <taxon>Metazoa</taxon>
        <taxon>Ecdysozoa</taxon>
        <taxon>Nematoda</taxon>
        <taxon>Chromadorea</taxon>
        <taxon>Rhabditida</taxon>
        <taxon>Spirurina</taxon>
        <taxon>Spiruromorpha</taxon>
        <taxon>Thelazioidea</taxon>
        <taxon>Thelaziidae</taxon>
        <taxon>Thelazia</taxon>
    </lineage>
</organism>
<dbReference type="PANTHER" id="PTHR19854:SF15">
    <property type="entry name" value="TRANSDUCIN BETA-LIKE PROTEIN 3"/>
    <property type="match status" value="1"/>
</dbReference>
<evidence type="ECO:0000313" key="9">
    <source>
        <dbReference type="WBParaSite" id="TCLT_0001035801-mRNA-1"/>
    </source>
</evidence>
<dbReference type="PROSITE" id="PS50082">
    <property type="entry name" value="WD_REPEATS_2"/>
    <property type="match status" value="6"/>
</dbReference>
<evidence type="ECO:0000313" key="7">
    <source>
        <dbReference type="EMBL" id="VDN08035.1"/>
    </source>
</evidence>
<evidence type="ECO:0000256" key="3">
    <source>
        <dbReference type="ARBA" id="ARBA00022737"/>
    </source>
</evidence>
<keyword evidence="2 5" id="KW-0853">WD repeat</keyword>
<dbReference type="InterPro" id="IPR013934">
    <property type="entry name" value="Utp13_C"/>
</dbReference>
<dbReference type="AlphaFoldDB" id="A0A0N5DAZ6"/>
<dbReference type="PANTHER" id="PTHR19854">
    <property type="entry name" value="TRANSDUCIN BETA-LIKE 3"/>
    <property type="match status" value="1"/>
</dbReference>
<dbReference type="OMA" id="PYVQRHF"/>
<accession>A0A0N5DAZ6</accession>
<evidence type="ECO:0000256" key="2">
    <source>
        <dbReference type="ARBA" id="ARBA00022574"/>
    </source>
</evidence>
<dbReference type="Proteomes" id="UP000276776">
    <property type="component" value="Unassembled WGS sequence"/>
</dbReference>
<feature type="repeat" description="WD" evidence="5">
    <location>
        <begin position="108"/>
        <end position="149"/>
    </location>
</feature>
<dbReference type="SMART" id="SM00320">
    <property type="entry name" value="WD40"/>
    <property type="match status" value="11"/>
</dbReference>
<dbReference type="InterPro" id="IPR020472">
    <property type="entry name" value="WD40_PAC1"/>
</dbReference>
<dbReference type="EMBL" id="UYYF01005067">
    <property type="protein sequence ID" value="VDN08035.1"/>
    <property type="molecule type" value="Genomic_DNA"/>
</dbReference>
<dbReference type="GO" id="GO:0032040">
    <property type="term" value="C:small-subunit processome"/>
    <property type="evidence" value="ECO:0007669"/>
    <property type="project" value="InterPro"/>
</dbReference>
<proteinExistence type="predicted"/>
<dbReference type="WBParaSite" id="TCLT_0001035801-mRNA-1">
    <property type="protein sequence ID" value="TCLT_0001035801-mRNA-1"/>
    <property type="gene ID" value="TCLT_0001035801"/>
</dbReference>
<feature type="repeat" description="WD" evidence="5">
    <location>
        <begin position="457"/>
        <end position="498"/>
    </location>
</feature>
<reference evidence="9" key="1">
    <citation type="submission" date="2017-02" db="UniProtKB">
        <authorList>
            <consortium name="WormBaseParasite"/>
        </authorList>
    </citation>
    <scope>IDENTIFICATION</scope>
</reference>
<dbReference type="STRING" id="103827.A0A0N5DAZ6"/>
<evidence type="ECO:0000256" key="1">
    <source>
        <dbReference type="ARBA" id="ARBA00004604"/>
    </source>
</evidence>